<evidence type="ECO:0000256" key="4">
    <source>
        <dbReference type="ARBA" id="ARBA00022777"/>
    </source>
</evidence>
<sequence length="400" mass="45190">MSKTTCTMGASLYSFSIDAEPLERYRTGGYHPVQIGDLMHNGRYRILHKLGWGGYSTVWAARDQRSNENFAIRIAVAEQQKPVRELIALTALSELKSGHPGLDHILPLVDHFQTEGPNGRHDCLVLDIIGPKVPDVFQGWYGGKRLASEMVKRVAKEVLLALRCLHQTGFAHGDLHTGNFAFSIPSVRSLPERELLRQLGDPDTAPVYRQDGMECLDCVPEYLVRPTSWPLSRALRSAPIKLIDFGEAFSEDQPPSTLRTPLVVRPPEAIFNDRLTIKSDMWSMGCALFGLYTGQPPFDSIMITPRLLVRQMLESTQDVLPERWEAAWQAMIPPPADVEDCSSLQEWLEEIYFDNENLLDGLSREDIRELGRLIKLMLRLEPTARASAGEVLELPWFRDE</sequence>
<evidence type="ECO:0000256" key="1">
    <source>
        <dbReference type="ARBA" id="ARBA00022527"/>
    </source>
</evidence>
<dbReference type="EMBL" id="RIBY02002267">
    <property type="protein sequence ID" value="KAH9821387.1"/>
    <property type="molecule type" value="Genomic_DNA"/>
</dbReference>
<name>A0A9W7SL27_9PEZI</name>
<evidence type="ECO:0000259" key="6">
    <source>
        <dbReference type="PROSITE" id="PS50011"/>
    </source>
</evidence>
<dbReference type="PANTHER" id="PTHR45646:SF11">
    <property type="entry name" value="SERINE_THREONINE-PROTEIN KINASE DOA"/>
    <property type="match status" value="1"/>
</dbReference>
<dbReference type="PROSITE" id="PS50011">
    <property type="entry name" value="PROTEIN_KINASE_DOM"/>
    <property type="match status" value="1"/>
</dbReference>
<dbReference type="Gene3D" id="1.10.510.10">
    <property type="entry name" value="Transferase(Phosphotransferase) domain 1"/>
    <property type="match status" value="1"/>
</dbReference>
<proteinExistence type="predicted"/>
<evidence type="ECO:0000256" key="5">
    <source>
        <dbReference type="ARBA" id="ARBA00022840"/>
    </source>
</evidence>
<dbReference type="SUPFAM" id="SSF56112">
    <property type="entry name" value="Protein kinase-like (PK-like)"/>
    <property type="match status" value="1"/>
</dbReference>
<reference evidence="7 8" key="2">
    <citation type="journal article" date="2021" name="Curr. Genet.">
        <title>Genetic response to nitrogen starvation in the aggressive Eucalyptus foliar pathogen Teratosphaeria destructans.</title>
        <authorList>
            <person name="Havenga M."/>
            <person name="Wingfield B.D."/>
            <person name="Wingfield M.J."/>
            <person name="Dreyer L.L."/>
            <person name="Roets F."/>
            <person name="Aylward J."/>
        </authorList>
    </citation>
    <scope>NUCLEOTIDE SEQUENCE [LARGE SCALE GENOMIC DNA]</scope>
    <source>
        <strain evidence="7">CMW44962</strain>
    </source>
</reference>
<dbReference type="Gene3D" id="3.30.200.20">
    <property type="entry name" value="Phosphorylase Kinase, domain 1"/>
    <property type="match status" value="1"/>
</dbReference>
<feature type="domain" description="Protein kinase" evidence="6">
    <location>
        <begin position="44"/>
        <end position="397"/>
    </location>
</feature>
<dbReference type="OrthoDB" id="5979581at2759"/>
<keyword evidence="4" id="KW-0418">Kinase</keyword>
<dbReference type="PANTHER" id="PTHR45646">
    <property type="entry name" value="SERINE/THREONINE-PROTEIN KINASE DOA-RELATED"/>
    <property type="match status" value="1"/>
</dbReference>
<dbReference type="Proteomes" id="UP001138500">
    <property type="component" value="Unassembled WGS sequence"/>
</dbReference>
<dbReference type="SMART" id="SM00220">
    <property type="entry name" value="S_TKc"/>
    <property type="match status" value="1"/>
</dbReference>
<dbReference type="AlphaFoldDB" id="A0A9W7SL27"/>
<accession>A0A9W7SL27</accession>
<keyword evidence="3" id="KW-0547">Nucleotide-binding</keyword>
<dbReference type="InterPro" id="IPR051175">
    <property type="entry name" value="CLK_kinases"/>
</dbReference>
<dbReference type="Pfam" id="PF00069">
    <property type="entry name" value="Pkinase"/>
    <property type="match status" value="2"/>
</dbReference>
<evidence type="ECO:0000313" key="7">
    <source>
        <dbReference type="EMBL" id="KAH9821387.1"/>
    </source>
</evidence>
<gene>
    <name evidence="7" type="ORF">Tdes44962_MAKER04984</name>
</gene>
<keyword evidence="2" id="KW-0808">Transferase</keyword>
<protein>
    <submittedName>
        <fullName evidence="7">Kinase-like protein</fullName>
    </submittedName>
</protein>
<dbReference type="GO" id="GO:0043484">
    <property type="term" value="P:regulation of RNA splicing"/>
    <property type="evidence" value="ECO:0007669"/>
    <property type="project" value="TreeGrafter"/>
</dbReference>
<comment type="caution">
    <text evidence="7">The sequence shown here is derived from an EMBL/GenBank/DDBJ whole genome shotgun (WGS) entry which is preliminary data.</text>
</comment>
<organism evidence="7 8">
    <name type="scientific">Teratosphaeria destructans</name>
    <dbReference type="NCBI Taxonomy" id="418781"/>
    <lineage>
        <taxon>Eukaryota</taxon>
        <taxon>Fungi</taxon>
        <taxon>Dikarya</taxon>
        <taxon>Ascomycota</taxon>
        <taxon>Pezizomycotina</taxon>
        <taxon>Dothideomycetes</taxon>
        <taxon>Dothideomycetidae</taxon>
        <taxon>Mycosphaerellales</taxon>
        <taxon>Teratosphaeriaceae</taxon>
        <taxon>Teratosphaeria</taxon>
    </lineage>
</organism>
<dbReference type="GO" id="GO:0005524">
    <property type="term" value="F:ATP binding"/>
    <property type="evidence" value="ECO:0007669"/>
    <property type="project" value="UniProtKB-KW"/>
</dbReference>
<evidence type="ECO:0000256" key="2">
    <source>
        <dbReference type="ARBA" id="ARBA00022679"/>
    </source>
</evidence>
<dbReference type="InterPro" id="IPR011009">
    <property type="entry name" value="Kinase-like_dom_sf"/>
</dbReference>
<dbReference type="GO" id="GO:0004674">
    <property type="term" value="F:protein serine/threonine kinase activity"/>
    <property type="evidence" value="ECO:0007669"/>
    <property type="project" value="UniProtKB-KW"/>
</dbReference>
<evidence type="ECO:0000256" key="3">
    <source>
        <dbReference type="ARBA" id="ARBA00022741"/>
    </source>
</evidence>
<dbReference type="InterPro" id="IPR000719">
    <property type="entry name" value="Prot_kinase_dom"/>
</dbReference>
<keyword evidence="1" id="KW-0723">Serine/threonine-protein kinase</keyword>
<keyword evidence="8" id="KW-1185">Reference proteome</keyword>
<dbReference type="GO" id="GO:0005634">
    <property type="term" value="C:nucleus"/>
    <property type="evidence" value="ECO:0007669"/>
    <property type="project" value="TreeGrafter"/>
</dbReference>
<evidence type="ECO:0000313" key="8">
    <source>
        <dbReference type="Proteomes" id="UP001138500"/>
    </source>
</evidence>
<keyword evidence="5" id="KW-0067">ATP-binding</keyword>
<reference evidence="7 8" key="1">
    <citation type="journal article" date="2018" name="IMA Fungus">
        <title>IMA Genome-F 10: Nine draft genome sequences of Claviceps purpurea s.lat., including C. arundinis, C. humidiphila, and C. cf. spartinae, pseudomolecules for the pitch canker pathogen Fusarium circinatum, draft genome of Davidsoniella eucalypti, Grosmannia galeiformis, Quambalaria eucalypti, and Teratosphaeria destructans.</title>
        <authorList>
            <person name="Wingfield B.D."/>
            <person name="Liu M."/>
            <person name="Nguyen H.D."/>
            <person name="Lane F.A."/>
            <person name="Morgan S.W."/>
            <person name="De Vos L."/>
            <person name="Wilken P.M."/>
            <person name="Duong T.A."/>
            <person name="Aylward J."/>
            <person name="Coetzee M.P."/>
            <person name="Dadej K."/>
            <person name="De Beer Z.W."/>
            <person name="Findlay W."/>
            <person name="Havenga M."/>
            <person name="Kolarik M."/>
            <person name="Menzies J.G."/>
            <person name="Naidoo K."/>
            <person name="Pochopski O."/>
            <person name="Shoukouhi P."/>
            <person name="Santana Q.C."/>
            <person name="Seifert K.A."/>
            <person name="Soal N."/>
            <person name="Steenkamp E.T."/>
            <person name="Tatham C.T."/>
            <person name="van der Nest M.A."/>
            <person name="Wingfield M.J."/>
        </authorList>
    </citation>
    <scope>NUCLEOTIDE SEQUENCE [LARGE SCALE GENOMIC DNA]</scope>
    <source>
        <strain evidence="7">CMW44962</strain>
    </source>
</reference>